<dbReference type="Pfam" id="PF00711">
    <property type="entry name" value="Defensin_beta"/>
    <property type="match status" value="1"/>
</dbReference>
<dbReference type="Proteomes" id="UP000694403">
    <property type="component" value="Unplaced"/>
</dbReference>
<reference evidence="2" key="2">
    <citation type="submission" date="2025-09" db="UniProtKB">
        <authorList>
            <consortium name="Ensembl"/>
        </authorList>
    </citation>
    <scope>IDENTIFICATION</scope>
</reference>
<dbReference type="AlphaFoldDB" id="A0A8C3SZ67"/>
<proteinExistence type="predicted"/>
<dbReference type="Gene3D" id="3.10.360.10">
    <property type="entry name" value="Antimicrobial Peptide, Beta-defensin 2, Chain A"/>
    <property type="match status" value="1"/>
</dbReference>
<name>A0A8C3SZ67_CHESE</name>
<dbReference type="GO" id="GO:0006952">
    <property type="term" value="P:defense response"/>
    <property type="evidence" value="ECO:0007669"/>
    <property type="project" value="InterPro"/>
</dbReference>
<dbReference type="InterPro" id="IPR001855">
    <property type="entry name" value="Defensin_beta-like"/>
</dbReference>
<keyword evidence="3" id="KW-1185">Reference proteome</keyword>
<sequence length="89" mass="10335">MWTQTSPFISSPTKIALRPSRTEHLLFFYYFSADSDRGIIGTVACLARRGRCRIFRCPRGTRRIGRCTRFNPCCRRRVSSGFYYGDITV</sequence>
<evidence type="ECO:0000313" key="3">
    <source>
        <dbReference type="Proteomes" id="UP000694403"/>
    </source>
</evidence>
<protein>
    <recommendedName>
        <fullName evidence="1">Beta-defensin-like domain-containing protein</fullName>
    </recommendedName>
</protein>
<dbReference type="SUPFAM" id="SSF57392">
    <property type="entry name" value="Defensin-like"/>
    <property type="match status" value="1"/>
</dbReference>
<evidence type="ECO:0000259" key="1">
    <source>
        <dbReference type="Pfam" id="PF00711"/>
    </source>
</evidence>
<feature type="domain" description="Beta-defensin-like" evidence="1">
    <location>
        <begin position="42"/>
        <end position="75"/>
    </location>
</feature>
<dbReference type="Ensembl" id="ENSCSRT00000021433.1">
    <property type="protein sequence ID" value="ENSCSRP00000020522.1"/>
    <property type="gene ID" value="ENSCSRG00000015585.1"/>
</dbReference>
<dbReference type="GO" id="GO:0005576">
    <property type="term" value="C:extracellular region"/>
    <property type="evidence" value="ECO:0007669"/>
    <property type="project" value="InterPro"/>
</dbReference>
<organism evidence="2 3">
    <name type="scientific">Chelydra serpentina</name>
    <name type="common">Snapping turtle</name>
    <name type="synonym">Testudo serpentina</name>
    <dbReference type="NCBI Taxonomy" id="8475"/>
    <lineage>
        <taxon>Eukaryota</taxon>
        <taxon>Metazoa</taxon>
        <taxon>Chordata</taxon>
        <taxon>Craniata</taxon>
        <taxon>Vertebrata</taxon>
        <taxon>Euteleostomi</taxon>
        <taxon>Archelosauria</taxon>
        <taxon>Testudinata</taxon>
        <taxon>Testudines</taxon>
        <taxon>Cryptodira</taxon>
        <taxon>Durocryptodira</taxon>
        <taxon>Americhelydia</taxon>
        <taxon>Chelydroidea</taxon>
        <taxon>Chelydridae</taxon>
        <taxon>Chelydra</taxon>
    </lineage>
</organism>
<reference evidence="2" key="1">
    <citation type="submission" date="2025-08" db="UniProtKB">
        <authorList>
            <consortium name="Ensembl"/>
        </authorList>
    </citation>
    <scope>IDENTIFICATION</scope>
</reference>
<evidence type="ECO:0000313" key="2">
    <source>
        <dbReference type="Ensembl" id="ENSCSRP00000020522.1"/>
    </source>
</evidence>
<accession>A0A8C3SZ67</accession>